<dbReference type="OrthoDB" id="199930at2759"/>
<comment type="subcellular location">
    <subcellularLocation>
        <location evidence="1">Cytoplasm</location>
    </subcellularLocation>
</comment>
<dbReference type="InterPro" id="IPR024660">
    <property type="entry name" value="UCS_central_dom"/>
</dbReference>
<accession>A0A9N8VU19</accession>
<keyword evidence="2" id="KW-0963">Cytoplasm</keyword>
<organism evidence="5 6">
    <name type="scientific">Diversispora eburnea</name>
    <dbReference type="NCBI Taxonomy" id="1213867"/>
    <lineage>
        <taxon>Eukaryota</taxon>
        <taxon>Fungi</taxon>
        <taxon>Fungi incertae sedis</taxon>
        <taxon>Mucoromycota</taxon>
        <taxon>Glomeromycotina</taxon>
        <taxon>Glomeromycetes</taxon>
        <taxon>Diversisporales</taxon>
        <taxon>Diversisporaceae</taxon>
        <taxon>Diversispora</taxon>
    </lineage>
</organism>
<proteinExistence type="predicted"/>
<evidence type="ECO:0000313" key="5">
    <source>
        <dbReference type="EMBL" id="CAG8464345.1"/>
    </source>
</evidence>
<evidence type="ECO:0000256" key="1">
    <source>
        <dbReference type="ARBA" id="ARBA00004496"/>
    </source>
</evidence>
<gene>
    <name evidence="5" type="ORF">DEBURN_LOCUS2843</name>
</gene>
<dbReference type="Pfam" id="PF11701">
    <property type="entry name" value="UNC45-central"/>
    <property type="match status" value="1"/>
</dbReference>
<feature type="domain" description="UNC-45/Cro1/She4 central" evidence="4">
    <location>
        <begin position="36"/>
        <end position="194"/>
    </location>
</feature>
<dbReference type="AlphaFoldDB" id="A0A9N8VU19"/>
<reference evidence="5" key="1">
    <citation type="submission" date="2021-06" db="EMBL/GenBank/DDBJ databases">
        <authorList>
            <person name="Kallberg Y."/>
            <person name="Tangrot J."/>
            <person name="Rosling A."/>
        </authorList>
    </citation>
    <scope>NUCLEOTIDE SEQUENCE</scope>
    <source>
        <strain evidence="5">AZ414A</strain>
    </source>
</reference>
<dbReference type="InterPro" id="IPR011989">
    <property type="entry name" value="ARM-like"/>
</dbReference>
<dbReference type="InterPro" id="IPR016024">
    <property type="entry name" value="ARM-type_fold"/>
</dbReference>
<dbReference type="PANTHER" id="PTHR45994:SF1">
    <property type="entry name" value="FI21225P1"/>
    <property type="match status" value="1"/>
</dbReference>
<protein>
    <submittedName>
        <fullName evidence="5">8833_t:CDS:1</fullName>
    </submittedName>
</protein>
<dbReference type="GO" id="GO:0051879">
    <property type="term" value="F:Hsp90 protein binding"/>
    <property type="evidence" value="ECO:0007669"/>
    <property type="project" value="TreeGrafter"/>
</dbReference>
<dbReference type="SUPFAM" id="SSF48371">
    <property type="entry name" value="ARM repeat"/>
    <property type="match status" value="2"/>
</dbReference>
<sequence>MRKSYAVYSDSELSSLKSIFQKLINNNNEYPDYPKTLLKSLEFSSVLRGTSSKSQKIKPLSLLILTKLHEHSCKNNLLDLFKKSSSNIILDWLNSTEKNVKLDGYHSLEALFQISHELGSNILLKDGVMEDIMDCIEFEPDEVQISITELLSVACAQKNSRALVITHCQKYLTTLMTNKNQKLKTLAAVILTKIMLNEKSSDDINNNKNNDDDNKIKVIDENEEFLIDLFENMVLNNQNDVGIRINAIEGLAYSSLKSTMKEMISYHPTLLLEIYKLIQDSEKTNNTLFYGVAIILSNITSYKKKLSETEEKYLRLKKMAGESSSNLEPDPLDNDEYVINRCKQVMNSGVIKPLIIMLKSNSQVIRQLITKIFLNLATDQNNRGKIVQQESKESMLNVIHTLAKIAITMDPNLAFRGERSSDLVRPFLILCQSESELCQFEALMALTNLSGVDDEIRKKIFESKGIPIIENLQLSDNFMIRRAATEFLCNMMFFEPVFNLYSESEEKIKILVALSESEDFATKRAASGALAILSIDPESCQSIMKRSYGIDVLKALLIDQSEELQHRSLEIIKNMTKVDNNKEIVEALIKNKIHEELAKFIKKCKIQSLVSLAVEALKEISKKQ</sequence>
<dbReference type="EMBL" id="CAJVPK010000164">
    <property type="protein sequence ID" value="CAG8464345.1"/>
    <property type="molecule type" value="Genomic_DNA"/>
</dbReference>
<keyword evidence="6" id="KW-1185">Reference proteome</keyword>
<comment type="caution">
    <text evidence="5">The sequence shown here is derived from an EMBL/GenBank/DDBJ whole genome shotgun (WGS) entry which is preliminary data.</text>
</comment>
<dbReference type="Gene3D" id="1.25.10.10">
    <property type="entry name" value="Leucine-rich Repeat Variant"/>
    <property type="match status" value="2"/>
</dbReference>
<dbReference type="GO" id="GO:0005737">
    <property type="term" value="C:cytoplasm"/>
    <property type="evidence" value="ECO:0007669"/>
    <property type="project" value="UniProtKB-SubCell"/>
</dbReference>
<evidence type="ECO:0000313" key="6">
    <source>
        <dbReference type="Proteomes" id="UP000789706"/>
    </source>
</evidence>
<evidence type="ECO:0000256" key="2">
    <source>
        <dbReference type="ARBA" id="ARBA00022490"/>
    </source>
</evidence>
<name>A0A9N8VU19_9GLOM</name>
<dbReference type="InterPro" id="IPR000225">
    <property type="entry name" value="Armadillo"/>
</dbReference>
<dbReference type="PANTHER" id="PTHR45994">
    <property type="entry name" value="FI21225P1"/>
    <property type="match status" value="1"/>
</dbReference>
<evidence type="ECO:0000256" key="3">
    <source>
        <dbReference type="ARBA" id="ARBA00022803"/>
    </source>
</evidence>
<dbReference type="SMART" id="SM00185">
    <property type="entry name" value="ARM"/>
    <property type="match status" value="5"/>
</dbReference>
<keyword evidence="3" id="KW-0802">TPR repeat</keyword>
<dbReference type="Proteomes" id="UP000789706">
    <property type="component" value="Unassembled WGS sequence"/>
</dbReference>
<evidence type="ECO:0000259" key="4">
    <source>
        <dbReference type="Pfam" id="PF11701"/>
    </source>
</evidence>